<reference evidence="2 3" key="1">
    <citation type="submission" date="2015-09" db="EMBL/GenBank/DDBJ databases">
        <title>Trachymyrmex cornetzi WGS genome.</title>
        <authorList>
            <person name="Nygaard S."/>
            <person name="Hu H."/>
            <person name="Boomsma J."/>
            <person name="Zhang G."/>
        </authorList>
    </citation>
    <scope>NUCLEOTIDE SEQUENCE [LARGE SCALE GENOMIC DNA]</scope>
    <source>
        <strain evidence="2">Tcor2-1</strain>
        <tissue evidence="2">Whole body</tissue>
    </source>
</reference>
<proteinExistence type="predicted"/>
<evidence type="ECO:0000256" key="1">
    <source>
        <dbReference type="SAM" id="MobiDB-lite"/>
    </source>
</evidence>
<name>A0A195DSJ5_9HYME</name>
<gene>
    <name evidence="2" type="ORF">ALC57_11859</name>
</gene>
<protein>
    <submittedName>
        <fullName evidence="2">Uncharacterized protein</fullName>
    </submittedName>
</protein>
<feature type="compositionally biased region" description="Basic and acidic residues" evidence="1">
    <location>
        <begin position="196"/>
        <end position="207"/>
    </location>
</feature>
<dbReference type="EMBL" id="KQ980487">
    <property type="protein sequence ID" value="KYN15890.1"/>
    <property type="molecule type" value="Genomic_DNA"/>
</dbReference>
<dbReference type="Proteomes" id="UP000078492">
    <property type="component" value="Unassembled WGS sequence"/>
</dbReference>
<evidence type="ECO:0000313" key="3">
    <source>
        <dbReference type="Proteomes" id="UP000078492"/>
    </source>
</evidence>
<organism evidence="2 3">
    <name type="scientific">Trachymyrmex cornetzi</name>
    <dbReference type="NCBI Taxonomy" id="471704"/>
    <lineage>
        <taxon>Eukaryota</taxon>
        <taxon>Metazoa</taxon>
        <taxon>Ecdysozoa</taxon>
        <taxon>Arthropoda</taxon>
        <taxon>Hexapoda</taxon>
        <taxon>Insecta</taxon>
        <taxon>Pterygota</taxon>
        <taxon>Neoptera</taxon>
        <taxon>Endopterygota</taxon>
        <taxon>Hymenoptera</taxon>
        <taxon>Apocrita</taxon>
        <taxon>Aculeata</taxon>
        <taxon>Formicoidea</taxon>
        <taxon>Formicidae</taxon>
        <taxon>Myrmicinae</taxon>
        <taxon>Trachymyrmex</taxon>
    </lineage>
</organism>
<keyword evidence="3" id="KW-1185">Reference proteome</keyword>
<accession>A0A195DSJ5</accession>
<feature type="region of interest" description="Disordered" evidence="1">
    <location>
        <begin position="182"/>
        <end position="232"/>
    </location>
</feature>
<sequence length="232" mass="25210">MVVSACERCRAKPNAPRRVAPSRDIDPLSGAVVRVATLPRFLLSSSRPRKPVPRTHSCVRPSIHPSIRPFFHPSVRAGKIARRLGFLSLPHVCVTAFCLSQKCALGRDSRAVEAVSRHDLGTTNVRLLRRDKGVKDGDNDEGWGDEGPTGYCVGERRRIDFSTVAAGPSRFVTKFRKGRNCDRDGAPHSNVGEAFGESRGEAGERHHGGAGGDQLGVVCAADERREGRRRGG</sequence>
<evidence type="ECO:0000313" key="2">
    <source>
        <dbReference type="EMBL" id="KYN15890.1"/>
    </source>
</evidence>
<dbReference type="AlphaFoldDB" id="A0A195DSJ5"/>